<keyword evidence="2" id="KW-0479">Metal-binding</keyword>
<reference evidence="8" key="1">
    <citation type="submission" date="2009-11" db="EMBL/GenBank/DDBJ databases">
        <authorList>
            <consortium name="Porcine genome sequencing project"/>
        </authorList>
    </citation>
    <scope>NUCLEOTIDE SEQUENCE [LARGE SCALE GENOMIC DNA]</scope>
    <source>
        <strain evidence="8">Duroc</strain>
    </source>
</reference>
<evidence type="ECO:0000259" key="6">
    <source>
        <dbReference type="Pfam" id="PF00628"/>
    </source>
</evidence>
<dbReference type="Pfam" id="PF00628">
    <property type="entry name" value="PHD"/>
    <property type="match status" value="1"/>
</dbReference>
<dbReference type="FunFam" id="3.30.40.10:FF:000123">
    <property type="entry name" value="E3 ubiquitin-protein ligase TRIM33"/>
    <property type="match status" value="1"/>
</dbReference>
<evidence type="ECO:0000256" key="1">
    <source>
        <dbReference type="ARBA" id="ARBA00004123"/>
    </source>
</evidence>
<proteinExistence type="predicted"/>
<keyword evidence="8" id="KW-1185">Reference proteome</keyword>
<comment type="subcellular location">
    <subcellularLocation>
        <location evidence="1">Nucleus</location>
    </subcellularLocation>
</comment>
<dbReference type="Bgee" id="ENSSSCG00000006757">
    <property type="expression patterns" value="Expressed in tonsil and 43 other cell types or tissues"/>
</dbReference>
<reference evidence="7" key="3">
    <citation type="submission" date="2025-08" db="UniProtKB">
        <authorList>
            <consortium name="Ensembl"/>
        </authorList>
    </citation>
    <scope>IDENTIFICATION</scope>
</reference>
<feature type="region of interest" description="Disordered" evidence="5">
    <location>
        <begin position="34"/>
        <end position="81"/>
    </location>
</feature>
<organism evidence="7 8">
    <name type="scientific">Sus scrofa</name>
    <name type="common">Pig</name>
    <dbReference type="NCBI Taxonomy" id="9823"/>
    <lineage>
        <taxon>Eukaryota</taxon>
        <taxon>Metazoa</taxon>
        <taxon>Chordata</taxon>
        <taxon>Craniata</taxon>
        <taxon>Vertebrata</taxon>
        <taxon>Euteleostomi</taxon>
        <taxon>Mammalia</taxon>
        <taxon>Eutheria</taxon>
        <taxon>Laurasiatheria</taxon>
        <taxon>Artiodactyla</taxon>
        <taxon>Suina</taxon>
        <taxon>Suidae</taxon>
        <taxon>Sus</taxon>
    </lineage>
</organism>
<evidence type="ECO:0000256" key="4">
    <source>
        <dbReference type="ARBA" id="ARBA00022833"/>
    </source>
</evidence>
<dbReference type="GO" id="GO:0008270">
    <property type="term" value="F:zinc ion binding"/>
    <property type="evidence" value="ECO:0007669"/>
    <property type="project" value="UniProtKB-KW"/>
</dbReference>
<dbReference type="InterPro" id="IPR019787">
    <property type="entry name" value="Znf_PHD-finger"/>
</dbReference>
<dbReference type="AlphaFoldDB" id="A0A5G2QX65"/>
<dbReference type="InterPro" id="IPR011011">
    <property type="entry name" value="Znf_FYVE_PHD"/>
</dbReference>
<dbReference type="VGNC" id="VGNC:98881">
    <property type="gene designation" value="TRIM33"/>
</dbReference>
<dbReference type="PANTHER" id="PTHR45915:SF3">
    <property type="entry name" value="E3 UBIQUITIN-PROTEIN LIGASE TRIM33"/>
    <property type="match status" value="1"/>
</dbReference>
<dbReference type="GeneTree" id="ENSGT00940000156361"/>
<reference evidence="7" key="4">
    <citation type="submission" date="2025-09" db="UniProtKB">
        <authorList>
            <consortium name="Ensembl"/>
        </authorList>
    </citation>
    <scope>IDENTIFICATION</scope>
</reference>
<dbReference type="ExpressionAtlas" id="A0A5G2QX65">
    <property type="expression patterns" value="baseline and differential"/>
</dbReference>
<dbReference type="GO" id="GO:0005634">
    <property type="term" value="C:nucleus"/>
    <property type="evidence" value="ECO:0007669"/>
    <property type="project" value="UniProtKB-SubCell"/>
</dbReference>
<protein>
    <submittedName>
        <fullName evidence="7">Tripartite motif containing 33</fullName>
    </submittedName>
</protein>
<evidence type="ECO:0000313" key="7">
    <source>
        <dbReference type="Ensembl" id="ENSSSCP00000069466.1"/>
    </source>
</evidence>
<feature type="domain" description="PHD-type" evidence="6">
    <location>
        <begin position="85"/>
        <end position="114"/>
    </location>
</feature>
<gene>
    <name evidence="7 9" type="primary">TRIM33</name>
</gene>
<evidence type="ECO:0000313" key="9">
    <source>
        <dbReference type="VGNC" id="VGNC:98881"/>
    </source>
</evidence>
<dbReference type="Proteomes" id="UP000008227">
    <property type="component" value="Chromosome 4"/>
</dbReference>
<dbReference type="Gene3D" id="3.30.40.10">
    <property type="entry name" value="Zinc/RING finger domain, C3HC4 (zinc finger)"/>
    <property type="match status" value="1"/>
</dbReference>
<keyword evidence="3" id="KW-0863">Zinc-finger</keyword>
<evidence type="ECO:0000256" key="2">
    <source>
        <dbReference type="ARBA" id="ARBA00022723"/>
    </source>
</evidence>
<evidence type="ECO:0000256" key="5">
    <source>
        <dbReference type="SAM" id="MobiDB-lite"/>
    </source>
</evidence>
<name>A0A5G2QX65_PIG</name>
<dbReference type="Ensembl" id="ENSSSCT00000071127.1">
    <property type="protein sequence ID" value="ENSSSCP00000069466.1"/>
    <property type="gene ID" value="ENSSSCG00000006757.5"/>
</dbReference>
<evidence type="ECO:0000256" key="3">
    <source>
        <dbReference type="ARBA" id="ARBA00022771"/>
    </source>
</evidence>
<feature type="compositionally biased region" description="Polar residues" evidence="5">
    <location>
        <begin position="38"/>
        <end position="54"/>
    </location>
</feature>
<keyword evidence="4" id="KW-0862">Zinc</keyword>
<dbReference type="SUPFAM" id="SSF57903">
    <property type="entry name" value="FYVE/PHD zinc finger"/>
    <property type="match status" value="1"/>
</dbReference>
<evidence type="ECO:0000313" key="8">
    <source>
        <dbReference type="Proteomes" id="UP000008227"/>
    </source>
</evidence>
<dbReference type="PANTHER" id="PTHR45915">
    <property type="entry name" value="TRANSCRIPTION INTERMEDIARY FACTOR"/>
    <property type="match status" value="1"/>
</dbReference>
<reference evidence="7" key="2">
    <citation type="journal article" date="2020" name="Gigascience">
        <title>An improved pig reference genome sequence to enable pig genetics and genomics research.</title>
        <authorList>
            <person name="Warr A."/>
            <person name="Affara N."/>
            <person name="Aken B."/>
            <person name="Beiki H."/>
            <person name="Bickhart D.M."/>
            <person name="Billis K."/>
            <person name="Chow W."/>
            <person name="Eory L."/>
            <person name="Finlayson H.A."/>
            <person name="Flicek P."/>
            <person name="Giron C.G."/>
            <person name="Griffin D.K."/>
            <person name="Hall R."/>
            <person name="Hannum G."/>
            <person name="Hourlier T."/>
            <person name="Howe K."/>
            <person name="Hume D.A."/>
            <person name="Izuogu O."/>
            <person name="Kim K."/>
            <person name="Koren S."/>
            <person name="Liu H."/>
            <person name="Manchanda N."/>
            <person name="Martin F.J."/>
            <person name="Nonneman D.J."/>
            <person name="O'Connor R.E."/>
            <person name="Phillippy A.M."/>
            <person name="Rohrer G.A."/>
            <person name="Rosen B.D."/>
            <person name="Rund L.A."/>
            <person name="Sargent C.A."/>
            <person name="Schook L.B."/>
            <person name="Schroeder S.G."/>
            <person name="Schwartz A.S."/>
            <person name="Skinner B.M."/>
            <person name="Talbot R."/>
            <person name="Tseng E."/>
            <person name="Tuggle C.K."/>
            <person name="Watson M."/>
            <person name="Smith T.P.L."/>
            <person name="Archibald A.L."/>
        </authorList>
    </citation>
    <scope>NUCLEOTIDE SEQUENCE [LARGE SCALE GENOMIC DNA]</scope>
    <source>
        <strain evidence="7">Duroc</strain>
    </source>
</reference>
<accession>A0A5G2QX65</accession>
<sequence length="141" mass="15415">MLSSPESSLTPPLSTNLHLESELDALASLENHVKTEPTDMNESCKQSGLSSLVNGKSPVRSLMHRSARIGGDGSNKDDDPNEDWCAVCQNGGDLLCCEKCPKVFHLTCHVPTLLSFPSYSGQMAFLKREPIHYLLEKLTGE</sequence>
<dbReference type="InterPro" id="IPR013083">
    <property type="entry name" value="Znf_RING/FYVE/PHD"/>
</dbReference>